<evidence type="ECO:0008006" key="8">
    <source>
        <dbReference type="Google" id="ProtNLM"/>
    </source>
</evidence>
<dbReference type="GO" id="GO:0006506">
    <property type="term" value="P:GPI anchor biosynthetic process"/>
    <property type="evidence" value="ECO:0007669"/>
    <property type="project" value="InterPro"/>
</dbReference>
<dbReference type="GO" id="GO:0032216">
    <property type="term" value="F:glucosaminyl-phosphatidylinositol O-acyltransferase activity"/>
    <property type="evidence" value="ECO:0007669"/>
    <property type="project" value="TreeGrafter"/>
</dbReference>
<comment type="caution">
    <text evidence="6">The sequence shown here is derived from an EMBL/GenBank/DDBJ whole genome shotgun (WGS) entry which is preliminary data.</text>
</comment>
<evidence type="ECO:0000256" key="3">
    <source>
        <dbReference type="ARBA" id="ARBA00022989"/>
    </source>
</evidence>
<feature type="transmembrane region" description="Helical" evidence="5">
    <location>
        <begin position="35"/>
        <end position="56"/>
    </location>
</feature>
<keyword evidence="7" id="KW-1185">Reference proteome</keyword>
<protein>
    <recommendedName>
        <fullName evidence="8">GPI-anchored wall transfer protein</fullName>
    </recommendedName>
</protein>
<feature type="transmembrane region" description="Helical" evidence="5">
    <location>
        <begin position="446"/>
        <end position="468"/>
    </location>
</feature>
<feature type="transmembrane region" description="Helical" evidence="5">
    <location>
        <begin position="171"/>
        <end position="191"/>
    </location>
</feature>
<keyword evidence="2 5" id="KW-0812">Transmembrane</keyword>
<dbReference type="GO" id="GO:0005783">
    <property type="term" value="C:endoplasmic reticulum"/>
    <property type="evidence" value="ECO:0007669"/>
    <property type="project" value="TreeGrafter"/>
</dbReference>
<reference evidence="6" key="1">
    <citation type="submission" date="2023-08" db="EMBL/GenBank/DDBJ databases">
        <authorList>
            <person name="Audoor S."/>
            <person name="Bilcke G."/>
        </authorList>
    </citation>
    <scope>NUCLEOTIDE SEQUENCE</scope>
</reference>
<dbReference type="PANTHER" id="PTHR20661">
    <property type="entry name" value="PHOSPHATIDYLINOSITOL-GLYCAN BIOSYNTHESIS CLASS W PROTEIN"/>
    <property type="match status" value="1"/>
</dbReference>
<evidence type="ECO:0000256" key="4">
    <source>
        <dbReference type="ARBA" id="ARBA00023136"/>
    </source>
</evidence>
<dbReference type="Pfam" id="PF06423">
    <property type="entry name" value="GWT1"/>
    <property type="match status" value="1"/>
</dbReference>
<feature type="transmembrane region" description="Helical" evidence="5">
    <location>
        <begin position="212"/>
        <end position="228"/>
    </location>
</feature>
<name>A0AAD2CRR0_9STRA</name>
<accession>A0AAD2CRR0</accession>
<feature type="transmembrane region" description="Helical" evidence="5">
    <location>
        <begin position="352"/>
        <end position="373"/>
    </location>
</feature>
<feature type="transmembrane region" description="Helical" evidence="5">
    <location>
        <begin position="379"/>
        <end position="401"/>
    </location>
</feature>
<evidence type="ECO:0000313" key="6">
    <source>
        <dbReference type="EMBL" id="CAJ1944237.1"/>
    </source>
</evidence>
<evidence type="ECO:0000313" key="7">
    <source>
        <dbReference type="Proteomes" id="UP001295423"/>
    </source>
</evidence>
<proteinExistence type="predicted"/>
<feature type="transmembrane region" description="Helical" evidence="5">
    <location>
        <begin position="93"/>
        <end position="113"/>
    </location>
</feature>
<dbReference type="PIRSF" id="PIRSF017321">
    <property type="entry name" value="GWT1"/>
    <property type="match status" value="1"/>
</dbReference>
<keyword evidence="3 5" id="KW-1133">Transmembrane helix</keyword>
<feature type="transmembrane region" description="Helical" evidence="5">
    <location>
        <begin position="413"/>
        <end position="434"/>
    </location>
</feature>
<comment type="subcellular location">
    <subcellularLocation>
        <location evidence="1">Membrane</location>
        <topology evidence="1">Multi-pass membrane protein</topology>
    </subcellularLocation>
</comment>
<feature type="transmembrane region" description="Helical" evidence="5">
    <location>
        <begin position="243"/>
        <end position="261"/>
    </location>
</feature>
<dbReference type="InterPro" id="IPR009447">
    <property type="entry name" value="PIGW/GWT1"/>
</dbReference>
<dbReference type="Proteomes" id="UP001295423">
    <property type="component" value="Unassembled WGS sequence"/>
</dbReference>
<dbReference type="PANTHER" id="PTHR20661:SF0">
    <property type="entry name" value="PHOSPHATIDYLINOSITOL-GLYCAN BIOSYNTHESIS CLASS W PROTEIN"/>
    <property type="match status" value="1"/>
</dbReference>
<feature type="transmembrane region" description="Helical" evidence="5">
    <location>
        <begin position="141"/>
        <end position="159"/>
    </location>
</feature>
<dbReference type="AlphaFoldDB" id="A0AAD2CRR0"/>
<gene>
    <name evidence="6" type="ORF">CYCCA115_LOCUS8788</name>
</gene>
<evidence type="ECO:0000256" key="5">
    <source>
        <dbReference type="SAM" id="Phobius"/>
    </source>
</evidence>
<dbReference type="GO" id="GO:0072659">
    <property type="term" value="P:protein localization to plasma membrane"/>
    <property type="evidence" value="ECO:0007669"/>
    <property type="project" value="TreeGrafter"/>
</dbReference>
<dbReference type="EMBL" id="CAKOGP040001224">
    <property type="protein sequence ID" value="CAJ1944237.1"/>
    <property type="molecule type" value="Genomic_DNA"/>
</dbReference>
<dbReference type="GO" id="GO:0016020">
    <property type="term" value="C:membrane"/>
    <property type="evidence" value="ECO:0007669"/>
    <property type="project" value="UniProtKB-SubCell"/>
</dbReference>
<organism evidence="6 7">
    <name type="scientific">Cylindrotheca closterium</name>
    <dbReference type="NCBI Taxonomy" id="2856"/>
    <lineage>
        <taxon>Eukaryota</taxon>
        <taxon>Sar</taxon>
        <taxon>Stramenopiles</taxon>
        <taxon>Ochrophyta</taxon>
        <taxon>Bacillariophyta</taxon>
        <taxon>Bacillariophyceae</taxon>
        <taxon>Bacillariophycidae</taxon>
        <taxon>Bacillariales</taxon>
        <taxon>Bacillariaceae</taxon>
        <taxon>Cylindrotheca</taxon>
    </lineage>
</organism>
<sequence length="485" mass="54013">MITMGQVGNDSSTMSYKEQKEAFVTGHEGTTPWEVLLVCLSAPIGVACYQQIMMMYLGSRGTDKGNGLSRIQAILLEAILVWFPMVLCQTKFLYPYGVAFLTIQSSIVLALRFSKKLHPPNSKNGTTAANEESKKLDFLTAYRSSILYLTFVAILAVDFHVFPRRFAKTEVYGYGLMDVGAASFCLSAGLVSRQAKRPSRSQEVSRLNFKQVLHTLPLVIIGFLRTWTNKELDYQEHVSEYGVHWNFFFTMGVMAIVPSLVPAKAKGTWFLPAAILVVYQLALSFGKLQEYIESAPRKCDTSDTNSSEDFWLPCVGFLAANREGIFGCLGYLSLYFIGEYVGRDFLWIRKSLWQPTIGLSLLFLFSSQMVATVSRRSTNMTFCLWTAAHNVLLLTLFEVILVQNRGLPIIIEATNRVGLPIFLIANLLTGLVNLTLPTLTVADGPALLIVFGYICLVSVAALLVDWAIQSMFGKDSSEAEEMKKD</sequence>
<keyword evidence="4 5" id="KW-0472">Membrane</keyword>
<evidence type="ECO:0000256" key="2">
    <source>
        <dbReference type="ARBA" id="ARBA00022692"/>
    </source>
</evidence>
<evidence type="ECO:0000256" key="1">
    <source>
        <dbReference type="ARBA" id="ARBA00004141"/>
    </source>
</evidence>